<accession>A0A2R6C7R9</accession>
<name>A0A2R6C7R9_9ARCH</name>
<evidence type="ECO:0000313" key="4">
    <source>
        <dbReference type="Proteomes" id="UP000242015"/>
    </source>
</evidence>
<dbReference type="Pfam" id="PF02113">
    <property type="entry name" value="Peptidase_S13"/>
    <property type="match status" value="1"/>
</dbReference>
<organism evidence="3 4">
    <name type="scientific">Candidatus Marsarchaeota G2 archaeon BE_D</name>
    <dbReference type="NCBI Taxonomy" id="1978158"/>
    <lineage>
        <taxon>Archaea</taxon>
        <taxon>Candidatus Marsarchaeota</taxon>
        <taxon>Candidatus Marsarchaeota group 2</taxon>
    </lineage>
</organism>
<evidence type="ECO:0000256" key="2">
    <source>
        <dbReference type="ARBA" id="ARBA00022801"/>
    </source>
</evidence>
<evidence type="ECO:0000256" key="1">
    <source>
        <dbReference type="ARBA" id="ARBA00006096"/>
    </source>
</evidence>
<dbReference type="InterPro" id="IPR000667">
    <property type="entry name" value="Peptidase_S13"/>
</dbReference>
<gene>
    <name evidence="3" type="ORF">B9Q04_13675</name>
</gene>
<dbReference type="PANTHER" id="PTHR30023">
    <property type="entry name" value="D-ALANYL-D-ALANINE CARBOXYPEPTIDASE"/>
    <property type="match status" value="1"/>
</dbReference>
<dbReference type="GO" id="GO:0000270">
    <property type="term" value="P:peptidoglycan metabolic process"/>
    <property type="evidence" value="ECO:0007669"/>
    <property type="project" value="TreeGrafter"/>
</dbReference>
<comment type="similarity">
    <text evidence="1">Belongs to the peptidase S13 family.</text>
</comment>
<dbReference type="InterPro" id="IPR012338">
    <property type="entry name" value="Beta-lactam/transpept-like"/>
</dbReference>
<dbReference type="AlphaFoldDB" id="A0A2R6C7R9"/>
<dbReference type="GO" id="GO:0004185">
    <property type="term" value="F:serine-type carboxypeptidase activity"/>
    <property type="evidence" value="ECO:0007669"/>
    <property type="project" value="InterPro"/>
</dbReference>
<evidence type="ECO:0000313" key="3">
    <source>
        <dbReference type="EMBL" id="PSO06904.1"/>
    </source>
</evidence>
<proteinExistence type="inferred from homology"/>
<dbReference type="Gene3D" id="3.50.80.20">
    <property type="entry name" value="D-Ala-D-Ala carboxypeptidase C, peptidase S13"/>
    <property type="match status" value="1"/>
</dbReference>
<protein>
    <recommendedName>
        <fullName evidence="5">D-alanyl-D-alanine carboxypeptidase/D-alanyl-D-alanine-endopeptidase</fullName>
    </recommendedName>
</protein>
<sequence>MDVWRDMGLLDNGEYFVGLLCPSRGVSVNHDKLFTPASNTKILTSWFSLNTLGEDYEFYSEYSVYDRTLYLRCRGNPLLGAQDIQTLIDQARLPWGLEGVTLDTGYLNPEPRPPGWCLDDVGEGYAPVVSDVCFNLNRVDVERRGQTVVMDPQNNYFKISVNQSAPKPLIRGRKVEVPTSRFVSGGRTSFSYPSPPRFLLEYTAETLRSRGLSNGRLRLALGRLRGTPTPFAVKSMGEVLRTLNKHSENIVAELLLLHSGKKLGAESLGESLRKLHGELEKRSITRVRLYDGSGLSRYNLVSPEALVKVLGWLQDNTIYLESLPVGSVDGTLSKRLDKRVRAKTGSLQGVRALSGYADGECFSIIVNHCVDADAAVRLIDEFVMERLLT</sequence>
<dbReference type="Proteomes" id="UP000242015">
    <property type="component" value="Unassembled WGS sequence"/>
</dbReference>
<dbReference type="SUPFAM" id="SSF56601">
    <property type="entry name" value="beta-lactamase/transpeptidase-like"/>
    <property type="match status" value="1"/>
</dbReference>
<dbReference type="GO" id="GO:0006508">
    <property type="term" value="P:proteolysis"/>
    <property type="evidence" value="ECO:0007669"/>
    <property type="project" value="InterPro"/>
</dbReference>
<evidence type="ECO:0008006" key="5">
    <source>
        <dbReference type="Google" id="ProtNLM"/>
    </source>
</evidence>
<dbReference type="EMBL" id="NEXF01000369">
    <property type="protein sequence ID" value="PSO06904.1"/>
    <property type="molecule type" value="Genomic_DNA"/>
</dbReference>
<comment type="caution">
    <text evidence="3">The sequence shown here is derived from an EMBL/GenBank/DDBJ whole genome shotgun (WGS) entry which is preliminary data.</text>
</comment>
<dbReference type="PANTHER" id="PTHR30023:SF0">
    <property type="entry name" value="PENICILLIN-SENSITIVE CARBOXYPEPTIDASE A"/>
    <property type="match status" value="1"/>
</dbReference>
<reference evidence="3 4" key="1">
    <citation type="submission" date="2017-04" db="EMBL/GenBank/DDBJ databases">
        <title>Novel microbial lineages endemic to geothermal iron-oxide mats fill important gaps in the evolutionary history of Archaea.</title>
        <authorList>
            <person name="Jay Z.J."/>
            <person name="Beam J.P."/>
            <person name="Dlakic M."/>
            <person name="Rusch D.B."/>
            <person name="Kozubal M.A."/>
            <person name="Inskeep W.P."/>
        </authorList>
    </citation>
    <scope>NUCLEOTIDE SEQUENCE [LARGE SCALE GENOMIC DNA]</scope>
    <source>
        <strain evidence="3">BE_D</strain>
    </source>
</reference>
<keyword evidence="2" id="KW-0378">Hydrolase</keyword>
<dbReference type="PRINTS" id="PR00922">
    <property type="entry name" value="DADACBPTASE3"/>
</dbReference>
<dbReference type="Gene3D" id="3.40.710.10">
    <property type="entry name" value="DD-peptidase/beta-lactamase superfamily"/>
    <property type="match status" value="2"/>
</dbReference>